<accession>L7F065</accession>
<comment type="caution">
    <text evidence="1">The sequence shown here is derived from an EMBL/GenBank/DDBJ whole genome shotgun (WGS) entry which is preliminary data.</text>
</comment>
<organism evidence="1 2">
    <name type="scientific">Streptomyces turgidiscabies (strain Car8)</name>
    <dbReference type="NCBI Taxonomy" id="698760"/>
    <lineage>
        <taxon>Bacteria</taxon>
        <taxon>Bacillati</taxon>
        <taxon>Actinomycetota</taxon>
        <taxon>Actinomycetes</taxon>
        <taxon>Kitasatosporales</taxon>
        <taxon>Streptomycetaceae</taxon>
        <taxon>Streptomyces</taxon>
    </lineage>
</organism>
<name>L7F065_STRT8</name>
<reference evidence="1 2" key="1">
    <citation type="journal article" date="2011" name="Plasmid">
        <title>Streptomyces turgidiscabies Car8 contains a modular pathogenicity island that shares virulence genes with other actinobacterial plant pathogens.</title>
        <authorList>
            <person name="Huguet-Tapia J.C."/>
            <person name="Badger J.H."/>
            <person name="Loria R."/>
            <person name="Pettis G.S."/>
        </authorList>
    </citation>
    <scope>NUCLEOTIDE SEQUENCE [LARGE SCALE GENOMIC DNA]</scope>
    <source>
        <strain evidence="1 2">Car8</strain>
    </source>
</reference>
<dbReference type="EMBL" id="AEJB01000414">
    <property type="protein sequence ID" value="ELP65068.1"/>
    <property type="molecule type" value="Genomic_DNA"/>
</dbReference>
<gene>
    <name evidence="1" type="ORF">STRTUCAR8_07072</name>
</gene>
<dbReference type="Proteomes" id="UP000010931">
    <property type="component" value="Unassembled WGS sequence"/>
</dbReference>
<sequence length="57" mass="6043">MSRGHFLRPRRPYPSHPVPEAIGPLAHLFLPVFAVPAASAGSPVVAAGHPEEAILRP</sequence>
<proteinExistence type="predicted"/>
<dbReference type="AlphaFoldDB" id="L7F065"/>
<evidence type="ECO:0000313" key="1">
    <source>
        <dbReference type="EMBL" id="ELP65068.1"/>
    </source>
</evidence>
<evidence type="ECO:0000313" key="2">
    <source>
        <dbReference type="Proteomes" id="UP000010931"/>
    </source>
</evidence>
<keyword evidence="2" id="KW-1185">Reference proteome</keyword>
<protein>
    <submittedName>
        <fullName evidence="1">Uncharacterized protein</fullName>
    </submittedName>
</protein>